<proteinExistence type="predicted"/>
<evidence type="ECO:0000313" key="1">
    <source>
        <dbReference type="EMBL" id="KAA9339889.1"/>
    </source>
</evidence>
<dbReference type="SUPFAM" id="SSF141571">
    <property type="entry name" value="Pentapeptide repeat-like"/>
    <property type="match status" value="1"/>
</dbReference>
<sequence>MSKITTKVQLLEAYRTGQRYFEDIELETNENLTDAVLSGAVFKHCWLNVDFTRADLTNCQFVECSLKTADFRYANLANATIEGCTVESTRFSHAIIDGFVFAKNSVYGQNAEQKDFDTFHYFT</sequence>
<protein>
    <submittedName>
        <fullName evidence="1">Pentapeptide repeat-containing protein</fullName>
    </submittedName>
</protein>
<dbReference type="EMBL" id="VTWU01000001">
    <property type="protein sequence ID" value="KAA9339889.1"/>
    <property type="molecule type" value="Genomic_DNA"/>
</dbReference>
<comment type="caution">
    <text evidence="1">The sequence shown here is derived from an EMBL/GenBank/DDBJ whole genome shotgun (WGS) entry which is preliminary data.</text>
</comment>
<dbReference type="Proteomes" id="UP000326380">
    <property type="component" value="Unassembled WGS sequence"/>
</dbReference>
<organism evidence="1 2">
    <name type="scientific">Hymenobacter busanensis</name>
    <dbReference type="NCBI Taxonomy" id="2607656"/>
    <lineage>
        <taxon>Bacteria</taxon>
        <taxon>Pseudomonadati</taxon>
        <taxon>Bacteroidota</taxon>
        <taxon>Cytophagia</taxon>
        <taxon>Cytophagales</taxon>
        <taxon>Hymenobacteraceae</taxon>
        <taxon>Hymenobacter</taxon>
    </lineage>
</organism>
<evidence type="ECO:0000313" key="2">
    <source>
        <dbReference type="Proteomes" id="UP000326380"/>
    </source>
</evidence>
<dbReference type="Pfam" id="PF00805">
    <property type="entry name" value="Pentapeptide"/>
    <property type="match status" value="1"/>
</dbReference>
<dbReference type="RefSeq" id="WP_151077590.1">
    <property type="nucleotide sequence ID" value="NZ_CP047647.1"/>
</dbReference>
<gene>
    <name evidence="1" type="ORF">F0P96_04535</name>
</gene>
<dbReference type="Gene3D" id="2.160.20.80">
    <property type="entry name" value="E3 ubiquitin-protein ligase SopA"/>
    <property type="match status" value="1"/>
</dbReference>
<reference evidence="1 2" key="1">
    <citation type="submission" date="2019-09" db="EMBL/GenBank/DDBJ databases">
        <title>Genome sequence of Hymenobacter sp. M3.</title>
        <authorList>
            <person name="Srinivasan S."/>
        </authorList>
    </citation>
    <scope>NUCLEOTIDE SEQUENCE [LARGE SCALE GENOMIC DNA]</scope>
    <source>
        <strain evidence="1 2">M3</strain>
    </source>
</reference>
<dbReference type="InterPro" id="IPR001646">
    <property type="entry name" value="5peptide_repeat"/>
</dbReference>
<name>A0A7L4ZSP6_9BACT</name>
<accession>A0A7L4ZSP6</accession>
<keyword evidence="2" id="KW-1185">Reference proteome</keyword>
<dbReference type="AlphaFoldDB" id="A0A7L4ZSP6"/>